<dbReference type="AlphaFoldDB" id="A0A0W1AJF8"/>
<feature type="binding site" evidence="10">
    <location>
        <position position="195"/>
    </location>
    <ligand>
        <name>substrate</name>
    </ligand>
</feature>
<dbReference type="RefSeq" id="WP_058492522.1">
    <property type="nucleotide sequence ID" value="NZ_CBCRUR010000010.1"/>
</dbReference>
<dbReference type="NCBIfam" id="TIGR01854">
    <property type="entry name" value="lipid_A_lpxH"/>
    <property type="match status" value="1"/>
</dbReference>
<keyword evidence="7 10" id="KW-0443">Lipid metabolism</keyword>
<name>A0A0W1AJF8_9GAMM</name>
<feature type="binding site" evidence="10">
    <location>
        <position position="167"/>
    </location>
    <ligand>
        <name>substrate</name>
    </ligand>
</feature>
<evidence type="ECO:0000256" key="7">
    <source>
        <dbReference type="ARBA" id="ARBA00023098"/>
    </source>
</evidence>
<evidence type="ECO:0000256" key="5">
    <source>
        <dbReference type="ARBA" id="ARBA00022723"/>
    </source>
</evidence>
<feature type="binding site" evidence="10">
    <location>
        <position position="115"/>
    </location>
    <ligand>
        <name>Mn(2+)</name>
        <dbReference type="ChEBI" id="CHEBI:29035"/>
        <label>2</label>
    </ligand>
</feature>
<dbReference type="GO" id="GO:0019897">
    <property type="term" value="C:extrinsic component of plasma membrane"/>
    <property type="evidence" value="ECO:0007669"/>
    <property type="project" value="UniProtKB-UniRule"/>
</dbReference>
<dbReference type="CDD" id="cd07398">
    <property type="entry name" value="MPP_YbbF-LpxH"/>
    <property type="match status" value="1"/>
</dbReference>
<feature type="binding site" evidence="10">
    <location>
        <position position="161"/>
    </location>
    <ligand>
        <name>substrate</name>
    </ligand>
</feature>
<keyword evidence="13" id="KW-1185">Reference proteome</keyword>
<dbReference type="PATRIC" id="fig|45076.6.peg.757"/>
<dbReference type="EC" id="3.6.1.54" evidence="10"/>
<feature type="binding site" evidence="10">
    <location>
        <position position="11"/>
    </location>
    <ligand>
        <name>Mn(2+)</name>
        <dbReference type="ChEBI" id="CHEBI:29035"/>
        <label>1</label>
    </ligand>
</feature>
<dbReference type="HAMAP" id="MF_00575">
    <property type="entry name" value="LpxH"/>
    <property type="match status" value="1"/>
</dbReference>
<feature type="binding site" evidence="10">
    <location>
        <position position="195"/>
    </location>
    <ligand>
        <name>Mn(2+)</name>
        <dbReference type="ChEBI" id="CHEBI:29035"/>
        <label>2</label>
    </ligand>
</feature>
<dbReference type="InterPro" id="IPR004843">
    <property type="entry name" value="Calcineurin-like_PHP"/>
</dbReference>
<dbReference type="GO" id="GO:0009245">
    <property type="term" value="P:lipid A biosynthetic process"/>
    <property type="evidence" value="ECO:0007669"/>
    <property type="project" value="UniProtKB-UniRule"/>
</dbReference>
<dbReference type="NCBIfam" id="NF003743">
    <property type="entry name" value="PRK05340.1"/>
    <property type="match status" value="1"/>
</dbReference>
<protein>
    <recommendedName>
        <fullName evidence="10">UDP-2,3-diacylglucosamine hydrolase</fullName>
        <ecNumber evidence="10">3.6.1.54</ecNumber>
    </recommendedName>
    <alternativeName>
        <fullName evidence="10">UDP-2,3-diacylglucosamine diphosphatase</fullName>
    </alternativeName>
</protein>
<dbReference type="SUPFAM" id="SSF56300">
    <property type="entry name" value="Metallo-dependent phosphatases"/>
    <property type="match status" value="1"/>
</dbReference>
<evidence type="ECO:0000313" key="12">
    <source>
        <dbReference type="EMBL" id="KTD81412.1"/>
    </source>
</evidence>
<proteinExistence type="inferred from homology"/>
<dbReference type="InterPro" id="IPR029052">
    <property type="entry name" value="Metallo-depent_PP-like"/>
</dbReference>
<organism evidence="12 13">
    <name type="scientific">Legionella worsleiensis</name>
    <dbReference type="NCBI Taxonomy" id="45076"/>
    <lineage>
        <taxon>Bacteria</taxon>
        <taxon>Pseudomonadati</taxon>
        <taxon>Pseudomonadota</taxon>
        <taxon>Gammaproteobacteria</taxon>
        <taxon>Legionellales</taxon>
        <taxon>Legionellaceae</taxon>
        <taxon>Legionella</taxon>
    </lineage>
</organism>
<evidence type="ECO:0000259" key="11">
    <source>
        <dbReference type="Pfam" id="PF00149"/>
    </source>
</evidence>
<feature type="binding site" evidence="10">
    <location>
        <position position="197"/>
    </location>
    <ligand>
        <name>Mn(2+)</name>
        <dbReference type="ChEBI" id="CHEBI:29035"/>
        <label>1</label>
    </ligand>
</feature>
<keyword evidence="4 10" id="KW-0441">Lipid A biosynthesis</keyword>
<evidence type="ECO:0000256" key="1">
    <source>
        <dbReference type="ARBA" id="ARBA00022475"/>
    </source>
</evidence>
<keyword evidence="6 10" id="KW-0378">Hydrolase</keyword>
<keyword evidence="9 10" id="KW-0464">Manganese</keyword>
<feature type="binding site" evidence="10">
    <location>
        <position position="80"/>
    </location>
    <ligand>
        <name>Mn(2+)</name>
        <dbReference type="ChEBI" id="CHEBI:29035"/>
        <label>2</label>
    </ligand>
</feature>
<dbReference type="Gene3D" id="3.60.21.10">
    <property type="match status" value="1"/>
</dbReference>
<feature type="domain" description="Calcineurin-like phosphoesterase" evidence="11">
    <location>
        <begin position="5"/>
        <end position="199"/>
    </location>
</feature>
<evidence type="ECO:0000256" key="3">
    <source>
        <dbReference type="ARBA" id="ARBA00022519"/>
    </source>
</evidence>
<dbReference type="OrthoDB" id="9783283at2"/>
<evidence type="ECO:0000256" key="2">
    <source>
        <dbReference type="ARBA" id="ARBA00022516"/>
    </source>
</evidence>
<comment type="cofactor">
    <cofactor evidence="10">
        <name>Mn(2+)</name>
        <dbReference type="ChEBI" id="CHEBI:29035"/>
    </cofactor>
    <text evidence="10">Binds 2 Mn(2+) ions per subunit in a binuclear metal center.</text>
</comment>
<feature type="binding site" evidence="10">
    <location>
        <begin position="80"/>
        <end position="81"/>
    </location>
    <ligand>
        <name>substrate</name>
    </ligand>
</feature>
<dbReference type="PANTHER" id="PTHR34990">
    <property type="entry name" value="UDP-2,3-DIACYLGLUCOSAMINE HYDROLASE-RELATED"/>
    <property type="match status" value="1"/>
</dbReference>
<feature type="binding site" evidence="10">
    <location>
        <position position="123"/>
    </location>
    <ligand>
        <name>substrate</name>
    </ligand>
</feature>
<comment type="catalytic activity">
    <reaction evidence="10">
        <text>UDP-2-N,3-O-bis[(3R)-3-hydroxytetradecanoyl]-alpha-D-glucosamine + H2O = 2-N,3-O-bis[(3R)-3-hydroxytetradecanoyl]-alpha-D-glucosaminyl 1-phosphate + UMP + 2 H(+)</text>
        <dbReference type="Rhea" id="RHEA:25213"/>
        <dbReference type="ChEBI" id="CHEBI:15377"/>
        <dbReference type="ChEBI" id="CHEBI:15378"/>
        <dbReference type="ChEBI" id="CHEBI:57865"/>
        <dbReference type="ChEBI" id="CHEBI:57957"/>
        <dbReference type="ChEBI" id="CHEBI:78847"/>
        <dbReference type="EC" id="3.6.1.54"/>
    </reaction>
</comment>
<comment type="similarity">
    <text evidence="10">Belongs to the LpxH family.</text>
</comment>
<evidence type="ECO:0000313" key="13">
    <source>
        <dbReference type="Proteomes" id="UP000054662"/>
    </source>
</evidence>
<feature type="binding site" evidence="10">
    <location>
        <position position="42"/>
    </location>
    <ligand>
        <name>Mn(2+)</name>
        <dbReference type="ChEBI" id="CHEBI:29035"/>
        <label>2</label>
    </ligand>
</feature>
<dbReference type="GO" id="GO:0030145">
    <property type="term" value="F:manganese ion binding"/>
    <property type="evidence" value="ECO:0007669"/>
    <property type="project" value="UniProtKB-UniRule"/>
</dbReference>
<dbReference type="STRING" id="45076.Lwor_0689"/>
<comment type="pathway">
    <text evidence="10">Glycolipid biosynthesis; lipid IV(A) biosynthesis; lipid IV(A) from (3R)-3-hydroxytetradecanoyl-[acyl-carrier-protein] and UDP-N-acetyl-alpha-D-glucosamine: step 4/6.</text>
</comment>
<comment type="caution">
    <text evidence="12">The sequence shown here is derived from an EMBL/GenBank/DDBJ whole genome shotgun (WGS) entry which is preliminary data.</text>
</comment>
<evidence type="ECO:0000256" key="8">
    <source>
        <dbReference type="ARBA" id="ARBA00023136"/>
    </source>
</evidence>
<dbReference type="GO" id="GO:0005737">
    <property type="term" value="C:cytoplasm"/>
    <property type="evidence" value="ECO:0007669"/>
    <property type="project" value="InterPro"/>
</dbReference>
<dbReference type="PANTHER" id="PTHR34990:SF1">
    <property type="entry name" value="UDP-2,3-DIACYLGLUCOSAMINE HYDROLASE"/>
    <property type="match status" value="1"/>
</dbReference>
<dbReference type="EMBL" id="LNZC01000005">
    <property type="protein sequence ID" value="KTD81412.1"/>
    <property type="molecule type" value="Genomic_DNA"/>
</dbReference>
<accession>A0A0W1AJF8</accession>
<keyword evidence="8 10" id="KW-0472">Membrane</keyword>
<gene>
    <name evidence="10 12" type="primary">lpxH</name>
    <name evidence="12" type="ORF">Lwor_0689</name>
</gene>
<evidence type="ECO:0000256" key="4">
    <source>
        <dbReference type="ARBA" id="ARBA00022556"/>
    </source>
</evidence>
<keyword evidence="1 10" id="KW-1003">Cell membrane</keyword>
<comment type="function">
    <text evidence="10">Hydrolyzes the pyrophosphate bond of UDP-2,3-diacylglucosamine to yield 2,3-diacylglucosamine 1-phosphate (lipid X) and UMP by catalyzing the attack of water at the alpha-P atom. Involved in the biosynthesis of lipid A, a phosphorylated glycolipid that anchors the lipopolysaccharide to the outer membrane of the cell.</text>
</comment>
<feature type="binding site" evidence="10">
    <location>
        <position position="164"/>
    </location>
    <ligand>
        <name>substrate</name>
    </ligand>
</feature>
<keyword evidence="5 10" id="KW-0479">Metal-binding</keyword>
<evidence type="ECO:0000256" key="10">
    <source>
        <dbReference type="HAMAP-Rule" id="MF_00575"/>
    </source>
</evidence>
<dbReference type="InterPro" id="IPR010138">
    <property type="entry name" value="UDP-diacylglucosamine_Hdrlase"/>
</dbReference>
<dbReference type="Proteomes" id="UP000054662">
    <property type="component" value="Unassembled WGS sequence"/>
</dbReference>
<comment type="subcellular location">
    <subcellularLocation>
        <location evidence="10">Cell inner membrane</location>
        <topology evidence="10">Peripheral membrane protein</topology>
        <orientation evidence="10">Cytoplasmic side</orientation>
    </subcellularLocation>
</comment>
<feature type="binding site" evidence="10">
    <location>
        <position position="9"/>
    </location>
    <ligand>
        <name>Mn(2+)</name>
        <dbReference type="ChEBI" id="CHEBI:29035"/>
        <label>1</label>
    </ligand>
</feature>
<dbReference type="UniPathway" id="UPA00359">
    <property type="reaction ID" value="UER00480"/>
</dbReference>
<keyword evidence="3 10" id="KW-0997">Cell inner membrane</keyword>
<reference evidence="12 13" key="1">
    <citation type="submission" date="2015-11" db="EMBL/GenBank/DDBJ databases">
        <title>Genomic analysis of 38 Legionella species identifies large and diverse effector repertoires.</title>
        <authorList>
            <person name="Burstein D."/>
            <person name="Amaro F."/>
            <person name="Zusman T."/>
            <person name="Lifshitz Z."/>
            <person name="Cohen O."/>
            <person name="Gilbert J.A."/>
            <person name="Pupko T."/>
            <person name="Shuman H.A."/>
            <person name="Segal G."/>
        </authorList>
    </citation>
    <scope>NUCLEOTIDE SEQUENCE [LARGE SCALE GENOMIC DNA]</scope>
    <source>
        <strain evidence="12 13">ATCC 49508</strain>
    </source>
</reference>
<feature type="binding site" evidence="10">
    <location>
        <position position="42"/>
    </location>
    <ligand>
        <name>Mn(2+)</name>
        <dbReference type="ChEBI" id="CHEBI:29035"/>
        <label>1</label>
    </ligand>
</feature>
<evidence type="ECO:0000256" key="6">
    <source>
        <dbReference type="ARBA" id="ARBA00022801"/>
    </source>
</evidence>
<dbReference type="GO" id="GO:0008758">
    <property type="term" value="F:UDP-2,3-diacylglucosamine hydrolase activity"/>
    <property type="evidence" value="ECO:0007669"/>
    <property type="project" value="UniProtKB-UniRule"/>
</dbReference>
<dbReference type="Pfam" id="PF00149">
    <property type="entry name" value="Metallophos"/>
    <property type="match status" value="1"/>
</dbReference>
<dbReference type="InterPro" id="IPR043461">
    <property type="entry name" value="LpxH-like"/>
</dbReference>
<evidence type="ECO:0000256" key="9">
    <source>
        <dbReference type="ARBA" id="ARBA00023211"/>
    </source>
</evidence>
<keyword evidence="2 10" id="KW-0444">Lipid biosynthesis</keyword>
<sequence length="251" mass="29486">MIDAVFISDLHLHPENSSIHQRFSQFLEWAQVSVKKIYILGDFFHAWAGDDSIDDWSRGIASQLFELTQKGIALYFMCGNRDFLLGKQFAKLAGWTVIREPTVIELGNERVLLVHGDGYCTRDRGHQRLRLFTRNRLFVWLFLSLSLAFRKRIVNKVRSISSSKNTQFLDKMDVVGESVIKDMTHHQVRQLIHGHTHKPGLTQYFHEHQCLQRYVLSDWDDSPEVLCYDRTKGIYFIHPLLQEENRNVNRR</sequence>